<dbReference type="AlphaFoldDB" id="A0A098G2T2"/>
<dbReference type="SUPFAM" id="SSF56112">
    <property type="entry name" value="Protein kinase-like (PK-like)"/>
    <property type="match status" value="1"/>
</dbReference>
<accession>A0A098G2T2</accession>
<dbReference type="InterPro" id="IPR036047">
    <property type="entry name" value="F-box-like_dom_sf"/>
</dbReference>
<evidence type="ECO:0000313" key="1">
    <source>
        <dbReference type="EMBL" id="CEG56763.1"/>
    </source>
</evidence>
<dbReference type="Gene3D" id="3.30.200.20">
    <property type="entry name" value="Phosphorylase Kinase, domain 1"/>
    <property type="match status" value="1"/>
</dbReference>
<keyword evidence="2" id="KW-1185">Reference proteome</keyword>
<dbReference type="OrthoDB" id="179763at2"/>
<keyword evidence="1" id="KW-0808">Transferase</keyword>
<keyword evidence="1" id="KW-0418">Kinase</keyword>
<reference evidence="2" key="1">
    <citation type="submission" date="2014-09" db="EMBL/GenBank/DDBJ databases">
        <authorList>
            <person name="Gomez-Valero L."/>
        </authorList>
    </citation>
    <scope>NUCLEOTIDE SEQUENCE [LARGE SCALE GENOMIC DNA]</scope>
    <source>
        <strain evidence="2">ATCC700992</strain>
    </source>
</reference>
<dbReference type="Proteomes" id="UP000032430">
    <property type="component" value="Chromosome I"/>
</dbReference>
<dbReference type="HOGENOM" id="CLU_055115_1_1_6"/>
<dbReference type="KEGG" id="lfa:LFA_1337"/>
<dbReference type="SUPFAM" id="SSF81383">
    <property type="entry name" value="F-box domain"/>
    <property type="match status" value="1"/>
</dbReference>
<organism evidence="1 2">
    <name type="scientific">Legionella fallonii LLAP-10</name>
    <dbReference type="NCBI Taxonomy" id="1212491"/>
    <lineage>
        <taxon>Bacteria</taxon>
        <taxon>Pseudomonadati</taxon>
        <taxon>Pseudomonadota</taxon>
        <taxon>Gammaproteobacteria</taxon>
        <taxon>Legionellales</taxon>
        <taxon>Legionellaceae</taxon>
        <taxon>Legionella</taxon>
    </lineage>
</organism>
<dbReference type="CDD" id="cd05151">
    <property type="entry name" value="ChoK-like"/>
    <property type="match status" value="1"/>
</dbReference>
<sequence>MTLSFFGSKNPEVDEDVVTYILSLLDPRSFGSAACVSKDWNKYTALTRKYIDLLPTIHRIPFLKGVGLDVIKLKILSGGMTNLNFILETRGMKYKGVLRVPGKGSSAFICRADEARNARQAVELDLNVPIDFFDPEDGLQLTRFIEGVIPLDKEAYARMDILVTIAGLMRRLHSSSLFDNDMGIFEPSEKLLNALKSMEFQLPSDVAFIENQMEQLKELFGCYDINLSPCHNDTTPFNFMLSRIEKKDKVVAERMYMSDWEYSKNNDFVRDLVYFIVEADLSSEQQLQFLTFYFGAEHVTKPVLAWVEVYKPIVEWWITLWYWTQQANKADAVDLEVYQANGDLSFKKTVAYLQSQEYKEATTLIQEEADTPLFSRSRAF</sequence>
<name>A0A098G2T2_9GAMM</name>
<dbReference type="GO" id="GO:0004305">
    <property type="term" value="F:ethanolamine kinase activity"/>
    <property type="evidence" value="ECO:0007669"/>
    <property type="project" value="TreeGrafter"/>
</dbReference>
<dbReference type="InterPro" id="IPR011009">
    <property type="entry name" value="Kinase-like_dom_sf"/>
</dbReference>
<dbReference type="GO" id="GO:0005737">
    <property type="term" value="C:cytoplasm"/>
    <property type="evidence" value="ECO:0007669"/>
    <property type="project" value="TreeGrafter"/>
</dbReference>
<dbReference type="GO" id="GO:0006646">
    <property type="term" value="P:phosphatidylethanolamine biosynthetic process"/>
    <property type="evidence" value="ECO:0007669"/>
    <property type="project" value="TreeGrafter"/>
</dbReference>
<proteinExistence type="predicted"/>
<dbReference type="PANTHER" id="PTHR22603">
    <property type="entry name" value="CHOLINE/ETHANOALAMINE KINASE"/>
    <property type="match status" value="1"/>
</dbReference>
<gene>
    <name evidence="1" type="ORF">LFA_1337</name>
</gene>
<dbReference type="Pfam" id="PF01633">
    <property type="entry name" value="Choline_kinase"/>
    <property type="match status" value="1"/>
</dbReference>
<dbReference type="STRING" id="1212491.LFA_1337"/>
<protein>
    <submittedName>
        <fullName evidence="1">Choline/ethanolamine kinase</fullName>
    </submittedName>
</protein>
<evidence type="ECO:0000313" key="2">
    <source>
        <dbReference type="Proteomes" id="UP000032430"/>
    </source>
</evidence>
<dbReference type="PANTHER" id="PTHR22603:SF66">
    <property type="entry name" value="ETHANOLAMINE KINASE"/>
    <property type="match status" value="1"/>
</dbReference>
<dbReference type="Gene3D" id="1.20.1280.50">
    <property type="match status" value="1"/>
</dbReference>
<dbReference type="EMBL" id="LN614827">
    <property type="protein sequence ID" value="CEG56763.1"/>
    <property type="molecule type" value="Genomic_DNA"/>
</dbReference>
<dbReference type="Gene3D" id="3.90.1200.10">
    <property type="match status" value="1"/>
</dbReference>
<dbReference type="RefSeq" id="WP_045095380.1">
    <property type="nucleotide sequence ID" value="NZ_LN614827.1"/>
</dbReference>
<dbReference type="CDD" id="cd09917">
    <property type="entry name" value="F-box_SF"/>
    <property type="match status" value="1"/>
</dbReference>